<keyword evidence="5 8" id="KW-1133">Transmembrane helix</keyword>
<comment type="pathway">
    <text evidence="3">Sphingolipid metabolism.</text>
</comment>
<evidence type="ECO:0000256" key="3">
    <source>
        <dbReference type="ARBA" id="ARBA00004991"/>
    </source>
</evidence>
<evidence type="ECO:0000313" key="11">
    <source>
        <dbReference type="Proteomes" id="UP000677054"/>
    </source>
</evidence>
<dbReference type="GO" id="GO:0050291">
    <property type="term" value="F:sphingosine N-acyltransferase activity"/>
    <property type="evidence" value="ECO:0007669"/>
    <property type="project" value="InterPro"/>
</dbReference>
<organism evidence="10">
    <name type="scientific">Darwinula stevensoni</name>
    <dbReference type="NCBI Taxonomy" id="69355"/>
    <lineage>
        <taxon>Eukaryota</taxon>
        <taxon>Metazoa</taxon>
        <taxon>Ecdysozoa</taxon>
        <taxon>Arthropoda</taxon>
        <taxon>Crustacea</taxon>
        <taxon>Oligostraca</taxon>
        <taxon>Ostracoda</taxon>
        <taxon>Podocopa</taxon>
        <taxon>Podocopida</taxon>
        <taxon>Darwinulocopina</taxon>
        <taxon>Darwinuloidea</taxon>
        <taxon>Darwinulidae</taxon>
        <taxon>Darwinula</taxon>
    </lineage>
</organism>
<gene>
    <name evidence="10" type="ORF">DSTB1V02_LOCUS14262</name>
</gene>
<keyword evidence="4 8" id="KW-0812">Transmembrane</keyword>
<dbReference type="EMBL" id="CAJPEV010010188">
    <property type="protein sequence ID" value="CAG0905918.1"/>
    <property type="molecule type" value="Genomic_DNA"/>
</dbReference>
<keyword evidence="6 8" id="KW-0472">Membrane</keyword>
<evidence type="ECO:0000256" key="1">
    <source>
        <dbReference type="ARBA" id="ARBA00004141"/>
    </source>
</evidence>
<evidence type="ECO:0000259" key="9">
    <source>
        <dbReference type="Pfam" id="PF03798"/>
    </source>
</evidence>
<dbReference type="Pfam" id="PF03798">
    <property type="entry name" value="TRAM_LAG1_CLN8"/>
    <property type="match status" value="1"/>
</dbReference>
<evidence type="ECO:0000256" key="7">
    <source>
        <dbReference type="SAM" id="MobiDB-lite"/>
    </source>
</evidence>
<evidence type="ECO:0000256" key="6">
    <source>
        <dbReference type="ARBA" id="ARBA00023136"/>
    </source>
</evidence>
<dbReference type="GO" id="GO:0016020">
    <property type="term" value="C:membrane"/>
    <property type="evidence" value="ECO:0007669"/>
    <property type="project" value="UniProtKB-SubCell"/>
</dbReference>
<evidence type="ECO:0000256" key="5">
    <source>
        <dbReference type="ARBA" id="ARBA00022989"/>
    </source>
</evidence>
<protein>
    <recommendedName>
        <fullName evidence="9">TLC domain-containing protein</fullName>
    </recommendedName>
</protein>
<accession>A0A7R9FTN1</accession>
<feature type="transmembrane region" description="Helical" evidence="8">
    <location>
        <begin position="7"/>
        <end position="31"/>
    </location>
</feature>
<evidence type="ECO:0000256" key="8">
    <source>
        <dbReference type="SAM" id="Phobius"/>
    </source>
</evidence>
<dbReference type="InterPro" id="IPR016439">
    <property type="entry name" value="Lag1/Lac1-like"/>
</dbReference>
<evidence type="ECO:0000256" key="2">
    <source>
        <dbReference type="ARBA" id="ARBA00004760"/>
    </source>
</evidence>
<dbReference type="InterPro" id="IPR006634">
    <property type="entry name" value="TLC-dom"/>
</dbReference>
<feature type="transmembrane region" description="Helical" evidence="8">
    <location>
        <begin position="51"/>
        <end position="70"/>
    </location>
</feature>
<reference evidence="10" key="1">
    <citation type="submission" date="2020-11" db="EMBL/GenBank/DDBJ databases">
        <authorList>
            <person name="Tran Van P."/>
        </authorList>
    </citation>
    <scope>NUCLEOTIDE SEQUENCE</scope>
</reference>
<comment type="pathway">
    <text evidence="2">Lipid metabolism; sphingolipid metabolism.</text>
</comment>
<sequence>MGLSDKVSLTLFALLTVVWIATRVFVFPIYIIVPGVRMIYDWDAVRWEGNIMGPFLISLLWVLYGLHLYWTHHLLRAIYRALASKELPKDSRSDSEGSDAEADKTD</sequence>
<dbReference type="PANTHER" id="PTHR12560:SF0">
    <property type="entry name" value="LD18904P"/>
    <property type="match status" value="1"/>
</dbReference>
<feature type="domain" description="TLC" evidence="9">
    <location>
        <begin position="8"/>
        <end position="76"/>
    </location>
</feature>
<dbReference type="EMBL" id="LR909706">
    <property type="protein sequence ID" value="CAD7254516.1"/>
    <property type="molecule type" value="Genomic_DNA"/>
</dbReference>
<name>A0A7R9FTN1_9CRUS</name>
<comment type="subcellular location">
    <subcellularLocation>
        <location evidence="1">Membrane</location>
        <topology evidence="1">Multi-pass membrane protein</topology>
    </subcellularLocation>
</comment>
<dbReference type="GO" id="GO:0046513">
    <property type="term" value="P:ceramide biosynthetic process"/>
    <property type="evidence" value="ECO:0007669"/>
    <property type="project" value="InterPro"/>
</dbReference>
<keyword evidence="11" id="KW-1185">Reference proteome</keyword>
<evidence type="ECO:0000313" key="10">
    <source>
        <dbReference type="EMBL" id="CAD7254516.1"/>
    </source>
</evidence>
<dbReference type="AlphaFoldDB" id="A0A7R9FTN1"/>
<proteinExistence type="predicted"/>
<evidence type="ECO:0000256" key="4">
    <source>
        <dbReference type="ARBA" id="ARBA00022692"/>
    </source>
</evidence>
<dbReference type="PANTHER" id="PTHR12560">
    <property type="entry name" value="LONGEVITY ASSURANCE FACTOR 1 LAG1"/>
    <property type="match status" value="1"/>
</dbReference>
<dbReference type="Proteomes" id="UP000677054">
    <property type="component" value="Unassembled WGS sequence"/>
</dbReference>
<feature type="region of interest" description="Disordered" evidence="7">
    <location>
        <begin position="86"/>
        <end position="106"/>
    </location>
</feature>